<evidence type="ECO:0000256" key="1">
    <source>
        <dbReference type="SAM" id="Phobius"/>
    </source>
</evidence>
<keyword evidence="1" id="KW-0472">Membrane</keyword>
<accession>A0A845LBZ8</accession>
<gene>
    <name evidence="3" type="ORF">GTO89_14980</name>
</gene>
<protein>
    <submittedName>
        <fullName evidence="3">Phosphatase PAP2 family protein</fullName>
    </submittedName>
</protein>
<dbReference type="SUPFAM" id="SSF48317">
    <property type="entry name" value="Acid phosphatase/Vanadium-dependent haloperoxidase"/>
    <property type="match status" value="1"/>
</dbReference>
<name>A0A845LBZ8_HELGE</name>
<dbReference type="EMBL" id="WXEX01000015">
    <property type="protein sequence ID" value="MZP44337.1"/>
    <property type="molecule type" value="Genomic_DNA"/>
</dbReference>
<dbReference type="PANTHER" id="PTHR14969">
    <property type="entry name" value="SPHINGOSINE-1-PHOSPHATE PHOSPHOHYDROLASE"/>
    <property type="match status" value="1"/>
</dbReference>
<feature type="transmembrane region" description="Helical" evidence="1">
    <location>
        <begin position="180"/>
        <end position="197"/>
    </location>
</feature>
<dbReference type="PANTHER" id="PTHR14969:SF13">
    <property type="entry name" value="AT30094P"/>
    <property type="match status" value="1"/>
</dbReference>
<feature type="transmembrane region" description="Helical" evidence="1">
    <location>
        <begin position="156"/>
        <end position="174"/>
    </location>
</feature>
<dbReference type="Pfam" id="PF01569">
    <property type="entry name" value="PAP2"/>
    <property type="match status" value="1"/>
</dbReference>
<dbReference type="Proteomes" id="UP000471031">
    <property type="component" value="Unassembled WGS sequence"/>
</dbReference>
<feature type="transmembrane region" description="Helical" evidence="1">
    <location>
        <begin position="7"/>
        <end position="35"/>
    </location>
</feature>
<dbReference type="RefSeq" id="WP_161262909.1">
    <property type="nucleotide sequence ID" value="NZ_JAFBDC010000015.1"/>
</dbReference>
<dbReference type="Gene3D" id="1.20.144.10">
    <property type="entry name" value="Phosphatidic acid phosphatase type 2/haloperoxidase"/>
    <property type="match status" value="2"/>
</dbReference>
<dbReference type="AlphaFoldDB" id="A0A845LBZ8"/>
<dbReference type="OrthoDB" id="9789113at2"/>
<evidence type="ECO:0000313" key="4">
    <source>
        <dbReference type="Proteomes" id="UP000471031"/>
    </source>
</evidence>
<dbReference type="SMART" id="SM00014">
    <property type="entry name" value="acidPPc"/>
    <property type="match status" value="1"/>
</dbReference>
<dbReference type="InterPro" id="IPR000326">
    <property type="entry name" value="PAP2/HPO"/>
</dbReference>
<proteinExistence type="predicted"/>
<organism evidence="3 4">
    <name type="scientific">Heliomicrobium gestii</name>
    <name type="common">Heliobacterium gestii</name>
    <dbReference type="NCBI Taxonomy" id="2699"/>
    <lineage>
        <taxon>Bacteria</taxon>
        <taxon>Bacillati</taxon>
        <taxon>Bacillota</taxon>
        <taxon>Clostridia</taxon>
        <taxon>Eubacteriales</taxon>
        <taxon>Heliobacteriaceae</taxon>
        <taxon>Heliomicrobium</taxon>
    </lineage>
</organism>
<reference evidence="3 4" key="1">
    <citation type="submission" date="2020-01" db="EMBL/GenBank/DDBJ databases">
        <title>Whole genome sequence of Heliobacterium gestii DSM 11169.</title>
        <authorList>
            <person name="Kyndt J.A."/>
            <person name="Meyer T.E."/>
        </authorList>
    </citation>
    <scope>NUCLEOTIDE SEQUENCE [LARGE SCALE GENOMIC DNA]</scope>
    <source>
        <strain evidence="3 4">DSM 11169</strain>
    </source>
</reference>
<feature type="transmembrane region" description="Helical" evidence="1">
    <location>
        <begin position="130"/>
        <end position="149"/>
    </location>
</feature>
<keyword evidence="1" id="KW-0812">Transmembrane</keyword>
<evidence type="ECO:0000313" key="3">
    <source>
        <dbReference type="EMBL" id="MZP44337.1"/>
    </source>
</evidence>
<keyword evidence="4" id="KW-1185">Reference proteome</keyword>
<evidence type="ECO:0000259" key="2">
    <source>
        <dbReference type="SMART" id="SM00014"/>
    </source>
</evidence>
<feature type="domain" description="Phosphatidic acid phosphatase type 2/haloperoxidase" evidence="2">
    <location>
        <begin position="87"/>
        <end position="194"/>
    </location>
</feature>
<dbReference type="CDD" id="cd03392">
    <property type="entry name" value="PAP2_like_2"/>
    <property type="match status" value="1"/>
</dbReference>
<dbReference type="InterPro" id="IPR036938">
    <property type="entry name" value="PAP2/HPO_sf"/>
</dbReference>
<keyword evidence="1" id="KW-1133">Transmembrane helix</keyword>
<feature type="transmembrane region" description="Helical" evidence="1">
    <location>
        <begin position="55"/>
        <end position="82"/>
    </location>
</feature>
<comment type="caution">
    <text evidence="3">The sequence shown here is derived from an EMBL/GenBank/DDBJ whole genome shotgun (WGS) entry which is preliminary data.</text>
</comment>
<feature type="transmembrane region" description="Helical" evidence="1">
    <location>
        <begin position="89"/>
        <end position="110"/>
    </location>
</feature>
<sequence>MVSRTPFFPVLAGLAAGATMLFLNGTLLAALNWTVPLDWSLPLLLFSHRSAGMDVAMSAITGLGSAQFLLPASVAAAVLLYLRRTPQRLSMLLAALLAWGVLNHPMKLFFERARPDMAMALVHESSASFPSGHTLGAALILPALFMAITGRSRPPAVTLLPITLVAISRIYLGAHWPSDVLASLLAALVFWVAVLYGRSEPALRVNSVLPIKKRR</sequence>